<sequence>MLRQIKESACACGCKSSSHQCEYFSLLFEQGRFTLPSPASTTRSSHGHQPTVPSPTAPLLRATGEARLEEKRLDPEPQAGALSAVFVAHRAQLLREATRFLGAPELADDIVHEAFIRTLGKAGGGARQPLAYARQVVRNLAIDHCRLTAREARLFAADGDTPAEHAGAGTPECIAAARQHLSRVTGALDMLPERTRHAFELHRLDGLSQRDVGLRLGISATTVNFLVRDAHASCRTALGLA</sequence>
<dbReference type="InterPro" id="IPR039425">
    <property type="entry name" value="RNA_pol_sigma-70-like"/>
</dbReference>
<dbReference type="Pfam" id="PF04542">
    <property type="entry name" value="Sigma70_r2"/>
    <property type="match status" value="1"/>
</dbReference>
<dbReference type="Pfam" id="PF08281">
    <property type="entry name" value="Sigma70_r4_2"/>
    <property type="match status" value="1"/>
</dbReference>
<evidence type="ECO:0000256" key="5">
    <source>
        <dbReference type="SAM" id="MobiDB-lite"/>
    </source>
</evidence>
<feature type="domain" description="RNA polymerase sigma-70 region 2" evidence="6">
    <location>
        <begin position="86"/>
        <end position="150"/>
    </location>
</feature>
<dbReference type="Proteomes" id="UP000292307">
    <property type="component" value="Chromosome"/>
</dbReference>
<organism evidence="8 9">
    <name type="scientific">Pseudoduganella albidiflava</name>
    <dbReference type="NCBI Taxonomy" id="321983"/>
    <lineage>
        <taxon>Bacteria</taxon>
        <taxon>Pseudomonadati</taxon>
        <taxon>Pseudomonadota</taxon>
        <taxon>Betaproteobacteria</taxon>
        <taxon>Burkholderiales</taxon>
        <taxon>Oxalobacteraceae</taxon>
        <taxon>Telluria group</taxon>
        <taxon>Pseudoduganella</taxon>
    </lineage>
</organism>
<dbReference type="NCBIfam" id="TIGR02937">
    <property type="entry name" value="sigma70-ECF"/>
    <property type="match status" value="1"/>
</dbReference>
<keyword evidence="4" id="KW-0804">Transcription</keyword>
<evidence type="ECO:0000313" key="9">
    <source>
        <dbReference type="Proteomes" id="UP000292307"/>
    </source>
</evidence>
<dbReference type="InterPro" id="IPR013324">
    <property type="entry name" value="RNA_pol_sigma_r3/r4-like"/>
</dbReference>
<dbReference type="SUPFAM" id="SSF88946">
    <property type="entry name" value="Sigma2 domain of RNA polymerase sigma factors"/>
    <property type="match status" value="1"/>
</dbReference>
<evidence type="ECO:0000256" key="2">
    <source>
        <dbReference type="ARBA" id="ARBA00023015"/>
    </source>
</evidence>
<evidence type="ECO:0000259" key="6">
    <source>
        <dbReference type="Pfam" id="PF04542"/>
    </source>
</evidence>
<comment type="similarity">
    <text evidence="1">Belongs to the sigma-70 factor family. ECF subfamily.</text>
</comment>
<dbReference type="EMBL" id="CP036401">
    <property type="protein sequence ID" value="QBI02668.1"/>
    <property type="molecule type" value="Genomic_DNA"/>
</dbReference>
<dbReference type="InterPro" id="IPR013325">
    <property type="entry name" value="RNA_pol_sigma_r2"/>
</dbReference>
<dbReference type="SUPFAM" id="SSF88659">
    <property type="entry name" value="Sigma3 and sigma4 domains of RNA polymerase sigma factors"/>
    <property type="match status" value="1"/>
</dbReference>
<accession>A0ABX5RVK7</accession>
<dbReference type="InterPro" id="IPR007627">
    <property type="entry name" value="RNA_pol_sigma70_r2"/>
</dbReference>
<gene>
    <name evidence="8" type="ORF">EYF70_18820</name>
</gene>
<evidence type="ECO:0000313" key="8">
    <source>
        <dbReference type="EMBL" id="QBI02668.1"/>
    </source>
</evidence>
<evidence type="ECO:0000259" key="7">
    <source>
        <dbReference type="Pfam" id="PF08281"/>
    </source>
</evidence>
<keyword evidence="2" id="KW-0805">Transcription regulation</keyword>
<keyword evidence="9" id="KW-1185">Reference proteome</keyword>
<name>A0ABX5RVK7_9BURK</name>
<evidence type="ECO:0000256" key="4">
    <source>
        <dbReference type="ARBA" id="ARBA00023163"/>
    </source>
</evidence>
<dbReference type="InterPro" id="IPR014284">
    <property type="entry name" value="RNA_pol_sigma-70_dom"/>
</dbReference>
<dbReference type="PANTHER" id="PTHR43133">
    <property type="entry name" value="RNA POLYMERASE ECF-TYPE SIGMA FACTO"/>
    <property type="match status" value="1"/>
</dbReference>
<keyword evidence="3" id="KW-0731">Sigma factor</keyword>
<reference evidence="8 9" key="1">
    <citation type="submission" date="2019-02" db="EMBL/GenBank/DDBJ databases">
        <title>Draft Genome Sequences of Six Type Strains of the Genus Massilia.</title>
        <authorList>
            <person name="Miess H."/>
            <person name="Frediansyhah A."/>
            <person name="Gross H."/>
        </authorList>
    </citation>
    <scope>NUCLEOTIDE SEQUENCE [LARGE SCALE GENOMIC DNA]</scope>
    <source>
        <strain evidence="8 9">DSM 17472</strain>
    </source>
</reference>
<feature type="region of interest" description="Disordered" evidence="5">
    <location>
        <begin position="37"/>
        <end position="59"/>
    </location>
</feature>
<feature type="domain" description="RNA polymerase sigma factor 70 region 4 type 2" evidence="7">
    <location>
        <begin position="184"/>
        <end position="228"/>
    </location>
</feature>
<dbReference type="InterPro" id="IPR013249">
    <property type="entry name" value="RNA_pol_sigma70_r4_t2"/>
</dbReference>
<dbReference type="Gene3D" id="1.10.1740.10">
    <property type="match status" value="1"/>
</dbReference>
<dbReference type="PANTHER" id="PTHR43133:SF63">
    <property type="entry name" value="RNA POLYMERASE SIGMA FACTOR FECI-RELATED"/>
    <property type="match status" value="1"/>
</dbReference>
<dbReference type="InterPro" id="IPR036388">
    <property type="entry name" value="WH-like_DNA-bd_sf"/>
</dbReference>
<proteinExistence type="inferred from homology"/>
<evidence type="ECO:0000256" key="1">
    <source>
        <dbReference type="ARBA" id="ARBA00010641"/>
    </source>
</evidence>
<evidence type="ECO:0000256" key="3">
    <source>
        <dbReference type="ARBA" id="ARBA00023082"/>
    </source>
</evidence>
<dbReference type="Gene3D" id="1.10.10.10">
    <property type="entry name" value="Winged helix-like DNA-binding domain superfamily/Winged helix DNA-binding domain"/>
    <property type="match status" value="1"/>
</dbReference>
<protein>
    <submittedName>
        <fullName evidence="8">Sigma-70 family RNA polymerase sigma factor</fullName>
    </submittedName>
</protein>
<feature type="compositionally biased region" description="Polar residues" evidence="5">
    <location>
        <begin position="37"/>
        <end position="48"/>
    </location>
</feature>